<reference evidence="2" key="1">
    <citation type="journal article" date="2014" name="Nat. Commun.">
        <title>The tobacco genome sequence and its comparison with those of tomato and potato.</title>
        <authorList>
            <person name="Sierro N."/>
            <person name="Battey J.N."/>
            <person name="Ouadi S."/>
            <person name="Bakaher N."/>
            <person name="Bovet L."/>
            <person name="Willig A."/>
            <person name="Goepfert S."/>
            <person name="Peitsch M.C."/>
            <person name="Ivanov N.V."/>
        </authorList>
    </citation>
    <scope>NUCLEOTIDE SEQUENCE [LARGE SCALE GENOMIC DNA]</scope>
</reference>
<dbReference type="GeneID" id="107783703"/>
<keyword evidence="1" id="KW-1133">Transmembrane helix</keyword>
<reference evidence="3" key="2">
    <citation type="submission" date="2025-08" db="UniProtKB">
        <authorList>
            <consortium name="RefSeq"/>
        </authorList>
    </citation>
    <scope>IDENTIFICATION</scope>
    <source>
        <tissue evidence="3">Leaf</tissue>
    </source>
</reference>
<dbReference type="KEGG" id="nta:107783703"/>
<dbReference type="Proteomes" id="UP000790787">
    <property type="component" value="Chromosome 6"/>
</dbReference>
<name>A0A1S3Z716_TOBAC</name>
<dbReference type="RefSeq" id="XP_016460203.1">
    <property type="nucleotide sequence ID" value="XM_016604717.2"/>
</dbReference>
<accession>A0A1S3Z716</accession>
<dbReference type="PaxDb" id="4097-A0A1S3Z716"/>
<sequence>MPLSCSCSSYLSFFLFFVIVYHFPNHSCIARKSLLMTHYSRLPANKKAAEELYFGTDSSRVENGPRGITNYQKVKKIEVFHKEKNDNKGTISGTEMISPSSLPHARLLKALKTKGARWSAAQDIAVASQTGNKNLYRDIIEMDYDPPHRPVPLIP</sequence>
<dbReference type="RefSeq" id="XP_016460203.1">
    <property type="nucleotide sequence ID" value="XM_016604717.1"/>
</dbReference>
<evidence type="ECO:0000313" key="2">
    <source>
        <dbReference type="Proteomes" id="UP000790787"/>
    </source>
</evidence>
<keyword evidence="1" id="KW-0812">Transmembrane</keyword>
<dbReference type="OrthoDB" id="1291309at2759"/>
<proteinExistence type="predicted"/>
<gene>
    <name evidence="3" type="primary">LOC107783703</name>
</gene>
<keyword evidence="1" id="KW-0472">Membrane</keyword>
<evidence type="ECO:0000313" key="3">
    <source>
        <dbReference type="RefSeq" id="XP_016460203.1"/>
    </source>
</evidence>
<protein>
    <submittedName>
        <fullName evidence="3">Uncharacterized protein LOC107783703</fullName>
    </submittedName>
</protein>
<feature type="transmembrane region" description="Helical" evidence="1">
    <location>
        <begin position="7"/>
        <end position="24"/>
    </location>
</feature>
<evidence type="ECO:0000256" key="1">
    <source>
        <dbReference type="SAM" id="Phobius"/>
    </source>
</evidence>
<dbReference type="AlphaFoldDB" id="A0A1S3Z716"/>
<organism evidence="2 3">
    <name type="scientific">Nicotiana tabacum</name>
    <name type="common">Common tobacco</name>
    <dbReference type="NCBI Taxonomy" id="4097"/>
    <lineage>
        <taxon>Eukaryota</taxon>
        <taxon>Viridiplantae</taxon>
        <taxon>Streptophyta</taxon>
        <taxon>Embryophyta</taxon>
        <taxon>Tracheophyta</taxon>
        <taxon>Spermatophyta</taxon>
        <taxon>Magnoliopsida</taxon>
        <taxon>eudicotyledons</taxon>
        <taxon>Gunneridae</taxon>
        <taxon>Pentapetalae</taxon>
        <taxon>asterids</taxon>
        <taxon>lamiids</taxon>
        <taxon>Solanales</taxon>
        <taxon>Solanaceae</taxon>
        <taxon>Nicotianoideae</taxon>
        <taxon>Nicotianeae</taxon>
        <taxon>Nicotiana</taxon>
    </lineage>
</organism>
<keyword evidence="2" id="KW-1185">Reference proteome</keyword>